<comment type="subcellular location">
    <subcellularLocation>
        <location evidence="1">Membrane</location>
        <topology evidence="1">Multi-pass membrane protein</topology>
    </subcellularLocation>
</comment>
<evidence type="ECO:0000256" key="3">
    <source>
        <dbReference type="ARBA" id="ARBA00022989"/>
    </source>
</evidence>
<dbReference type="RefSeq" id="XP_022644357.1">
    <property type="nucleotide sequence ID" value="XM_022788622.1"/>
</dbReference>
<dbReference type="CDD" id="cd03127">
    <property type="entry name" value="tetraspanin_LEL"/>
    <property type="match status" value="2"/>
</dbReference>
<evidence type="ECO:0008006" key="8">
    <source>
        <dbReference type="Google" id="ProtNLM"/>
    </source>
</evidence>
<evidence type="ECO:0000256" key="5">
    <source>
        <dbReference type="SAM" id="Phobius"/>
    </source>
</evidence>
<dbReference type="AlphaFoldDB" id="A0A7M7IYH9"/>
<dbReference type="GO" id="GO:0005886">
    <property type="term" value="C:plasma membrane"/>
    <property type="evidence" value="ECO:0007669"/>
    <property type="project" value="TreeGrafter"/>
</dbReference>
<evidence type="ECO:0000256" key="4">
    <source>
        <dbReference type="ARBA" id="ARBA00023136"/>
    </source>
</evidence>
<dbReference type="KEGG" id="vde:111243295"/>
<keyword evidence="4 5" id="KW-0472">Membrane</keyword>
<reference evidence="6" key="1">
    <citation type="submission" date="2021-01" db="UniProtKB">
        <authorList>
            <consortium name="EnsemblMetazoa"/>
        </authorList>
    </citation>
    <scope>IDENTIFICATION</scope>
</reference>
<feature type="transmembrane region" description="Helical" evidence="5">
    <location>
        <begin position="309"/>
        <end position="335"/>
    </location>
</feature>
<feature type="transmembrane region" description="Helical" evidence="5">
    <location>
        <begin position="272"/>
        <end position="297"/>
    </location>
</feature>
<feature type="transmembrane region" description="Helical" evidence="5">
    <location>
        <begin position="12"/>
        <end position="39"/>
    </location>
</feature>
<dbReference type="EnsemblMetazoa" id="XM_022788622">
    <property type="protein sequence ID" value="XP_022644357"/>
    <property type="gene ID" value="LOC111243295"/>
</dbReference>
<sequence length="452" mass="50059">MVQRCSGKIAKFLLFAFNFIFLLTSIGILAIGGLGQYYLQKSGHTVGQNYLSVPIGLIVIGGVIFILAFFGCYGATYESYAMLMIFVVLITILLVIEVVVGFMFYTNQERVLQITQMNLKKTMADYWKTSELNPAKYTWDFMQEKLECCGVKGPADWLVYRGLPESCGRPLYHRKGCFEAVREKLNEFSNHAMTIGILLSAIQAIAICLACTLANQLLGVKKVISYEMGGSTADSCLRCVLFAFNFFLMIGGVLATVIGGATIMFASNLKHLSSLAVLTFGAVVIILGCFVVIAAFFGCCGTFCENSCFLDTFAAMSIVLLFVEIIIIVLVFLYWDGMQEMTKTRLKETLHDYYDNTMAKDSWDYVQERFWCCGVNGSKDWLEVPASNGTTPKSCGELPVTKPGCIEQLRWKMRKCILFVIIVGSVIAIVEVNGIIIACWLVSQRGGILTSS</sequence>
<feature type="transmembrane region" description="Helical" evidence="5">
    <location>
        <begin position="80"/>
        <end position="105"/>
    </location>
</feature>
<dbReference type="InterPro" id="IPR018499">
    <property type="entry name" value="Tetraspanin/Peripherin"/>
</dbReference>
<dbReference type="Gene3D" id="1.10.1450.10">
    <property type="entry name" value="Tetraspanin"/>
    <property type="match status" value="2"/>
</dbReference>
<feature type="transmembrane region" description="Helical" evidence="5">
    <location>
        <begin position="51"/>
        <end position="73"/>
    </location>
</feature>
<keyword evidence="2 5" id="KW-0812">Transmembrane</keyword>
<evidence type="ECO:0000313" key="7">
    <source>
        <dbReference type="Proteomes" id="UP000594260"/>
    </source>
</evidence>
<dbReference type="PANTHER" id="PTHR19282">
    <property type="entry name" value="TETRASPANIN"/>
    <property type="match status" value="1"/>
</dbReference>
<dbReference type="OMA" id="TMHEALA"/>
<accession>A0A7M7IYH9</accession>
<dbReference type="Proteomes" id="UP000594260">
    <property type="component" value="Unplaced"/>
</dbReference>
<organism evidence="6 7">
    <name type="scientific">Varroa destructor</name>
    <name type="common">Honeybee mite</name>
    <dbReference type="NCBI Taxonomy" id="109461"/>
    <lineage>
        <taxon>Eukaryota</taxon>
        <taxon>Metazoa</taxon>
        <taxon>Ecdysozoa</taxon>
        <taxon>Arthropoda</taxon>
        <taxon>Chelicerata</taxon>
        <taxon>Arachnida</taxon>
        <taxon>Acari</taxon>
        <taxon>Parasitiformes</taxon>
        <taxon>Mesostigmata</taxon>
        <taxon>Gamasina</taxon>
        <taxon>Dermanyssoidea</taxon>
        <taxon>Varroidae</taxon>
        <taxon>Varroa</taxon>
    </lineage>
</organism>
<proteinExistence type="predicted"/>
<dbReference type="PRINTS" id="PR00259">
    <property type="entry name" value="TMFOUR"/>
</dbReference>
<keyword evidence="3 5" id="KW-1133">Transmembrane helix</keyword>
<dbReference type="InParanoid" id="A0A7M7IYH9"/>
<name>A0A7M7IYH9_VARDE</name>
<feature type="transmembrane region" description="Helical" evidence="5">
    <location>
        <begin position="239"/>
        <end position="266"/>
    </location>
</feature>
<dbReference type="PANTHER" id="PTHR19282:SF456">
    <property type="entry name" value="CD63 MOLECULE"/>
    <property type="match status" value="1"/>
</dbReference>
<dbReference type="OrthoDB" id="5870230at2759"/>
<dbReference type="Pfam" id="PF00335">
    <property type="entry name" value="Tetraspanin"/>
    <property type="match status" value="2"/>
</dbReference>
<dbReference type="SUPFAM" id="SSF48652">
    <property type="entry name" value="Tetraspanin"/>
    <property type="match status" value="2"/>
</dbReference>
<evidence type="ECO:0000313" key="6">
    <source>
        <dbReference type="EnsemblMetazoa" id="XP_022644357"/>
    </source>
</evidence>
<evidence type="ECO:0000256" key="1">
    <source>
        <dbReference type="ARBA" id="ARBA00004141"/>
    </source>
</evidence>
<evidence type="ECO:0000256" key="2">
    <source>
        <dbReference type="ARBA" id="ARBA00022692"/>
    </source>
</evidence>
<dbReference type="InterPro" id="IPR008952">
    <property type="entry name" value="Tetraspanin_EC2_sf"/>
</dbReference>
<keyword evidence="7" id="KW-1185">Reference proteome</keyword>
<feature type="transmembrane region" description="Helical" evidence="5">
    <location>
        <begin position="417"/>
        <end position="442"/>
    </location>
</feature>
<dbReference type="GeneID" id="111243295"/>
<protein>
    <recommendedName>
        <fullName evidence="8">Tetraspanin</fullName>
    </recommendedName>
</protein>